<dbReference type="CDD" id="cd02440">
    <property type="entry name" value="AdoMet_MTases"/>
    <property type="match status" value="1"/>
</dbReference>
<dbReference type="GO" id="GO:0032259">
    <property type="term" value="P:methylation"/>
    <property type="evidence" value="ECO:0007669"/>
    <property type="project" value="UniProtKB-KW"/>
</dbReference>
<dbReference type="Pfam" id="PF08242">
    <property type="entry name" value="Methyltransf_12"/>
    <property type="match status" value="1"/>
</dbReference>
<keyword evidence="2" id="KW-0489">Methyltransferase</keyword>
<dbReference type="InterPro" id="IPR029063">
    <property type="entry name" value="SAM-dependent_MTases_sf"/>
</dbReference>
<dbReference type="RefSeq" id="WP_129403464.1">
    <property type="nucleotide sequence ID" value="NZ_SBKP01000003.1"/>
</dbReference>
<sequence length="219" mass="25168">MASRAEPDHAARMDGIYGMQRHIYDLTRKYYLLGRDRLIQRLDLAPDATALEIGCGTGRNLALAARRYPKASLHGLDISREMLRSAEAKLAAYVAQGQVRLAQGDATHFDPAKLFGHPQFDHIWFSYTLSMIPDWRGALEMAINLVAPGGSIHIVDFGQQAGLPHWFRNLLHRWLEKFHVTPRVWLIDTCREIADQSGWRIEIERPYRDYAWLITLHRP</sequence>
<protein>
    <submittedName>
        <fullName evidence="2">Class I SAM-dependent methyltransferase</fullName>
    </submittedName>
</protein>
<gene>
    <name evidence="2" type="ORF">EQG66_05155</name>
</gene>
<dbReference type="SUPFAM" id="SSF53335">
    <property type="entry name" value="S-adenosyl-L-methionine-dependent methyltransferases"/>
    <property type="match status" value="1"/>
</dbReference>
<proteinExistence type="predicted"/>
<feature type="domain" description="Methyltransferase type 12" evidence="1">
    <location>
        <begin position="51"/>
        <end position="151"/>
    </location>
</feature>
<evidence type="ECO:0000259" key="1">
    <source>
        <dbReference type="Pfam" id="PF08242"/>
    </source>
</evidence>
<keyword evidence="3" id="KW-1185">Reference proteome</keyword>
<dbReference type="EMBL" id="SBKP01000003">
    <property type="protein sequence ID" value="RXR29927.1"/>
    <property type="molecule type" value="Genomic_DNA"/>
</dbReference>
<dbReference type="Gene3D" id="3.40.50.150">
    <property type="entry name" value="Vaccinia Virus protein VP39"/>
    <property type="match status" value="1"/>
</dbReference>
<dbReference type="GO" id="GO:0008168">
    <property type="term" value="F:methyltransferase activity"/>
    <property type="evidence" value="ECO:0007669"/>
    <property type="project" value="UniProtKB-KW"/>
</dbReference>
<evidence type="ECO:0000313" key="2">
    <source>
        <dbReference type="EMBL" id="RXR29927.1"/>
    </source>
</evidence>
<accession>A0A4Q1KJQ8</accession>
<dbReference type="PANTHER" id="PTHR43861:SF1">
    <property type="entry name" value="TRANS-ACONITATE 2-METHYLTRANSFERASE"/>
    <property type="match status" value="1"/>
</dbReference>
<name>A0A4Q1KJQ8_9SPHN</name>
<organism evidence="2 3">
    <name type="scientific">Sphingobium fluviale</name>
    <dbReference type="NCBI Taxonomy" id="2506423"/>
    <lineage>
        <taxon>Bacteria</taxon>
        <taxon>Pseudomonadati</taxon>
        <taxon>Pseudomonadota</taxon>
        <taxon>Alphaproteobacteria</taxon>
        <taxon>Sphingomonadales</taxon>
        <taxon>Sphingomonadaceae</taxon>
        <taxon>Sphingobium</taxon>
    </lineage>
</organism>
<dbReference type="InterPro" id="IPR013217">
    <property type="entry name" value="Methyltransf_12"/>
</dbReference>
<comment type="caution">
    <text evidence="2">The sequence shown here is derived from an EMBL/GenBank/DDBJ whole genome shotgun (WGS) entry which is preliminary data.</text>
</comment>
<evidence type="ECO:0000313" key="3">
    <source>
        <dbReference type="Proteomes" id="UP000290958"/>
    </source>
</evidence>
<dbReference type="Proteomes" id="UP000290958">
    <property type="component" value="Unassembled WGS sequence"/>
</dbReference>
<dbReference type="AlphaFoldDB" id="A0A4Q1KJQ8"/>
<reference evidence="3" key="1">
    <citation type="submission" date="2019-01" db="EMBL/GenBank/DDBJ databases">
        <title>Cytophagaceae bacterium strain CAR-16.</title>
        <authorList>
            <person name="Chen W.-M."/>
        </authorList>
    </citation>
    <scope>NUCLEOTIDE SEQUENCE [LARGE SCALE GENOMIC DNA]</scope>
    <source>
        <strain evidence="3">CHR27</strain>
    </source>
</reference>
<keyword evidence="2" id="KW-0808">Transferase</keyword>
<dbReference type="OrthoDB" id="5298787at2"/>
<dbReference type="PANTHER" id="PTHR43861">
    <property type="entry name" value="TRANS-ACONITATE 2-METHYLTRANSFERASE-RELATED"/>
    <property type="match status" value="1"/>
</dbReference>